<protein>
    <recommendedName>
        <fullName evidence="5">PIN domain-containing protein</fullName>
    </recommendedName>
</protein>
<organism evidence="6 7">
    <name type="scientific">Adlercreutzia equolifaciens subsp. celatus DSM 18785</name>
    <dbReference type="NCBI Taxonomy" id="1121021"/>
    <lineage>
        <taxon>Bacteria</taxon>
        <taxon>Bacillati</taxon>
        <taxon>Actinomycetota</taxon>
        <taxon>Coriobacteriia</taxon>
        <taxon>Eggerthellales</taxon>
        <taxon>Eggerthellaceae</taxon>
        <taxon>Adlercreutzia</taxon>
    </lineage>
</organism>
<accession>A0A3N0AVL4</accession>
<dbReference type="InterPro" id="IPR029060">
    <property type="entry name" value="PIN-like_dom_sf"/>
</dbReference>
<feature type="domain" description="PIN" evidence="5">
    <location>
        <begin position="2"/>
        <end position="114"/>
    </location>
</feature>
<keyword evidence="3" id="KW-0378">Hydrolase</keyword>
<dbReference type="Proteomes" id="UP000278327">
    <property type="component" value="Unassembled WGS sequence"/>
</dbReference>
<dbReference type="AlphaFoldDB" id="A0A3N0AVL4"/>
<keyword evidence="1" id="KW-0540">Nuclease</keyword>
<dbReference type="Pfam" id="PF13470">
    <property type="entry name" value="PIN_3"/>
    <property type="match status" value="1"/>
</dbReference>
<sequence length="144" mass="15342">MRVLVDTDVWLDVALGRDGHDASLAALYGCIDDGIVMTAAATTLRDAFTIASAADGCTIAYEMLERLMDLAEILPVDSIVCRSALQLRLSSYGDSIIAACARTESIDLVITRNTEPFLSLGIPASTPDEFIEKLGFTAIELGAL</sequence>
<evidence type="ECO:0000256" key="1">
    <source>
        <dbReference type="ARBA" id="ARBA00022722"/>
    </source>
</evidence>
<reference evidence="6 7" key="1">
    <citation type="journal article" date="2019" name="Microbiol. Resour. Announc.">
        <title>Draft Genome Sequences of Type Strains of Gordonibacter faecihominis, Paraeggerthella hongkongensis, Parvibacter caecicola,Slackia equolifaciens, Slackia faecicanis, and Slackia isoflavoniconvertens.</title>
        <authorList>
            <person name="Danylec N."/>
            <person name="Stoll D.A."/>
            <person name="Dotsch A."/>
            <person name="Huch M."/>
        </authorList>
    </citation>
    <scope>NUCLEOTIDE SEQUENCE [LARGE SCALE GENOMIC DNA]</scope>
    <source>
        <strain evidence="6 7">DSM 18785</strain>
    </source>
</reference>
<comment type="caution">
    <text evidence="6">The sequence shown here is derived from an EMBL/GenBank/DDBJ whole genome shotgun (WGS) entry which is preliminary data.</text>
</comment>
<keyword evidence="7" id="KW-1185">Reference proteome</keyword>
<dbReference type="Gene3D" id="3.40.50.1010">
    <property type="entry name" value="5'-nuclease"/>
    <property type="match status" value="1"/>
</dbReference>
<keyword evidence="4" id="KW-0460">Magnesium</keyword>
<evidence type="ECO:0000313" key="6">
    <source>
        <dbReference type="EMBL" id="RNL38913.1"/>
    </source>
</evidence>
<evidence type="ECO:0000256" key="3">
    <source>
        <dbReference type="ARBA" id="ARBA00022801"/>
    </source>
</evidence>
<dbReference type="EMBL" id="QICA01000004">
    <property type="protein sequence ID" value="RNL38913.1"/>
    <property type="molecule type" value="Genomic_DNA"/>
</dbReference>
<proteinExistence type="predicted"/>
<dbReference type="GO" id="GO:0046872">
    <property type="term" value="F:metal ion binding"/>
    <property type="evidence" value="ECO:0007669"/>
    <property type="project" value="UniProtKB-KW"/>
</dbReference>
<dbReference type="RefSeq" id="WP_117283422.1">
    <property type="nucleotide sequence ID" value="NZ_JAMTCE010000003.1"/>
</dbReference>
<gene>
    <name evidence="6" type="ORF">DMP10_03305</name>
</gene>
<evidence type="ECO:0000259" key="5">
    <source>
        <dbReference type="Pfam" id="PF13470"/>
    </source>
</evidence>
<dbReference type="GO" id="GO:0016787">
    <property type="term" value="F:hydrolase activity"/>
    <property type="evidence" value="ECO:0007669"/>
    <property type="project" value="UniProtKB-KW"/>
</dbReference>
<dbReference type="InterPro" id="IPR002716">
    <property type="entry name" value="PIN_dom"/>
</dbReference>
<dbReference type="GO" id="GO:0004518">
    <property type="term" value="F:nuclease activity"/>
    <property type="evidence" value="ECO:0007669"/>
    <property type="project" value="UniProtKB-KW"/>
</dbReference>
<evidence type="ECO:0000313" key="7">
    <source>
        <dbReference type="Proteomes" id="UP000278327"/>
    </source>
</evidence>
<evidence type="ECO:0000256" key="4">
    <source>
        <dbReference type="ARBA" id="ARBA00022842"/>
    </source>
</evidence>
<keyword evidence="2" id="KW-0479">Metal-binding</keyword>
<evidence type="ECO:0000256" key="2">
    <source>
        <dbReference type="ARBA" id="ARBA00022723"/>
    </source>
</evidence>
<dbReference type="SUPFAM" id="SSF88723">
    <property type="entry name" value="PIN domain-like"/>
    <property type="match status" value="1"/>
</dbReference>
<name>A0A3N0AVL4_9ACTN</name>